<sequence>MTEASSSKQEALGLKQETLGLKQEALGLKQETSGSDSGASQMFKKRLRLKSQSHSETLLKQTV</sequence>
<dbReference type="AlphaFoldDB" id="A0A9E3H8J4"/>
<organism evidence="2 3">
    <name type="scientific">Pelatocladus maniniholoensis HA4357-MV3</name>
    <dbReference type="NCBI Taxonomy" id="1117104"/>
    <lineage>
        <taxon>Bacteria</taxon>
        <taxon>Bacillati</taxon>
        <taxon>Cyanobacteriota</taxon>
        <taxon>Cyanophyceae</taxon>
        <taxon>Nostocales</taxon>
        <taxon>Nostocaceae</taxon>
        <taxon>Pelatocladus</taxon>
    </lineage>
</organism>
<comment type="caution">
    <text evidence="2">The sequence shown here is derived from an EMBL/GenBank/DDBJ whole genome shotgun (WGS) entry which is preliminary data.</text>
</comment>
<evidence type="ECO:0000256" key="1">
    <source>
        <dbReference type="SAM" id="MobiDB-lite"/>
    </source>
</evidence>
<evidence type="ECO:0000313" key="3">
    <source>
        <dbReference type="Proteomes" id="UP000813215"/>
    </source>
</evidence>
<gene>
    <name evidence="2" type="ORF">KME28_14655</name>
</gene>
<reference evidence="2" key="2">
    <citation type="journal article" date="2022" name="Microbiol. Resour. Announc.">
        <title>Metagenome Sequencing to Explore Phylogenomics of Terrestrial Cyanobacteria.</title>
        <authorList>
            <person name="Ward R.D."/>
            <person name="Stajich J.E."/>
            <person name="Johansen J.R."/>
            <person name="Huntemann M."/>
            <person name="Clum A."/>
            <person name="Foster B."/>
            <person name="Foster B."/>
            <person name="Roux S."/>
            <person name="Palaniappan K."/>
            <person name="Varghese N."/>
            <person name="Mukherjee S."/>
            <person name="Reddy T.B.K."/>
            <person name="Daum C."/>
            <person name="Copeland A."/>
            <person name="Chen I.A."/>
            <person name="Ivanova N.N."/>
            <person name="Kyrpides N.C."/>
            <person name="Shapiro N."/>
            <person name="Eloe-Fadrosh E.A."/>
            <person name="Pietrasiak N."/>
        </authorList>
    </citation>
    <scope>NUCLEOTIDE SEQUENCE</scope>
    <source>
        <strain evidence="2">HA4357-MV3</strain>
    </source>
</reference>
<dbReference type="Proteomes" id="UP000813215">
    <property type="component" value="Unassembled WGS sequence"/>
</dbReference>
<accession>A0A9E3H8J4</accession>
<name>A0A9E3H8J4_9NOST</name>
<reference evidence="2" key="1">
    <citation type="submission" date="2021-05" db="EMBL/GenBank/DDBJ databases">
        <authorList>
            <person name="Pietrasiak N."/>
            <person name="Ward R."/>
            <person name="Stajich J.E."/>
            <person name="Kurbessoian T."/>
        </authorList>
    </citation>
    <scope>NUCLEOTIDE SEQUENCE</scope>
    <source>
        <strain evidence="2">HA4357-MV3</strain>
    </source>
</reference>
<feature type="compositionally biased region" description="Polar residues" evidence="1">
    <location>
        <begin position="30"/>
        <end position="40"/>
    </location>
</feature>
<feature type="compositionally biased region" description="Polar residues" evidence="1">
    <location>
        <begin position="52"/>
        <end position="63"/>
    </location>
</feature>
<dbReference type="EMBL" id="JAHHHW010000095">
    <property type="protein sequence ID" value="MBW4432925.1"/>
    <property type="molecule type" value="Genomic_DNA"/>
</dbReference>
<protein>
    <submittedName>
        <fullName evidence="2">Uncharacterized protein</fullName>
    </submittedName>
</protein>
<proteinExistence type="predicted"/>
<evidence type="ECO:0000313" key="2">
    <source>
        <dbReference type="EMBL" id="MBW4432925.1"/>
    </source>
</evidence>
<feature type="region of interest" description="Disordered" evidence="1">
    <location>
        <begin position="25"/>
        <end position="63"/>
    </location>
</feature>